<dbReference type="AlphaFoldDB" id="A0AAV9N087"/>
<evidence type="ECO:0000256" key="1">
    <source>
        <dbReference type="SAM" id="MobiDB-lite"/>
    </source>
</evidence>
<accession>A0AAV9N087</accession>
<protein>
    <submittedName>
        <fullName evidence="2">Uncharacterized protein</fullName>
    </submittedName>
</protein>
<evidence type="ECO:0000313" key="2">
    <source>
        <dbReference type="EMBL" id="KAK5047373.1"/>
    </source>
</evidence>
<feature type="region of interest" description="Disordered" evidence="1">
    <location>
        <begin position="78"/>
        <end position="119"/>
    </location>
</feature>
<gene>
    <name evidence="2" type="ORF">LTR84_006896</name>
</gene>
<dbReference type="EMBL" id="JAVRRD010000026">
    <property type="protein sequence ID" value="KAK5047373.1"/>
    <property type="molecule type" value="Genomic_DNA"/>
</dbReference>
<dbReference type="GeneID" id="89975065"/>
<comment type="caution">
    <text evidence="2">The sequence shown here is derived from an EMBL/GenBank/DDBJ whole genome shotgun (WGS) entry which is preliminary data.</text>
</comment>
<feature type="compositionally biased region" description="Basic and acidic residues" evidence="1">
    <location>
        <begin position="78"/>
        <end position="88"/>
    </location>
</feature>
<evidence type="ECO:0000313" key="3">
    <source>
        <dbReference type="Proteomes" id="UP001358417"/>
    </source>
</evidence>
<reference evidence="2 3" key="1">
    <citation type="submission" date="2023-08" db="EMBL/GenBank/DDBJ databases">
        <title>Black Yeasts Isolated from many extreme environments.</title>
        <authorList>
            <person name="Coleine C."/>
            <person name="Stajich J.E."/>
            <person name="Selbmann L."/>
        </authorList>
    </citation>
    <scope>NUCLEOTIDE SEQUENCE [LARGE SCALE GENOMIC DNA]</scope>
    <source>
        <strain evidence="2 3">CCFEE 5792</strain>
    </source>
</reference>
<dbReference type="RefSeq" id="XP_064702935.1">
    <property type="nucleotide sequence ID" value="XM_064850453.1"/>
</dbReference>
<feature type="region of interest" description="Disordered" evidence="1">
    <location>
        <begin position="1"/>
        <end position="25"/>
    </location>
</feature>
<proteinExistence type="predicted"/>
<sequence>MNMMMGPQPANTPDEQATYKIKRTPSSRTEEFLKVDISIWGGTSYLPSEARRIHTPPDPEQTLDGRLKGFFFDYNAPRSEHGQDCHEVEGDDRTEDGGNGRSKVTTGTPKLDRNRSGKYKPPGDWYDVKLAELDDEDDDEEQIQCSKNGKSDCGVYSMAQNGDETGQFDHTIPEHLPSSPLCPRNPKYWRVVRGKGSQFRGCWMHGIGEYDIVPGIEMAPT</sequence>
<dbReference type="Proteomes" id="UP001358417">
    <property type="component" value="Unassembled WGS sequence"/>
</dbReference>
<name>A0AAV9N087_9EURO</name>
<keyword evidence="3" id="KW-1185">Reference proteome</keyword>
<organism evidence="2 3">
    <name type="scientific">Exophiala bonariae</name>
    <dbReference type="NCBI Taxonomy" id="1690606"/>
    <lineage>
        <taxon>Eukaryota</taxon>
        <taxon>Fungi</taxon>
        <taxon>Dikarya</taxon>
        <taxon>Ascomycota</taxon>
        <taxon>Pezizomycotina</taxon>
        <taxon>Eurotiomycetes</taxon>
        <taxon>Chaetothyriomycetidae</taxon>
        <taxon>Chaetothyriales</taxon>
        <taxon>Herpotrichiellaceae</taxon>
        <taxon>Exophiala</taxon>
    </lineage>
</organism>